<feature type="domain" description="Histidine kinase" evidence="16">
    <location>
        <begin position="849"/>
        <end position="1065"/>
    </location>
</feature>
<dbReference type="PROSITE" id="PS50112">
    <property type="entry name" value="PAS"/>
    <property type="match status" value="3"/>
</dbReference>
<dbReference type="PROSITE" id="PS50894">
    <property type="entry name" value="HPT"/>
    <property type="match status" value="1"/>
</dbReference>
<keyword evidence="9" id="KW-0418">Kinase</keyword>
<dbReference type="Gene3D" id="3.40.50.2300">
    <property type="match status" value="2"/>
</dbReference>
<dbReference type="CDD" id="cd00130">
    <property type="entry name" value="PAS"/>
    <property type="match status" value="3"/>
</dbReference>
<dbReference type="EC" id="2.7.13.3" evidence="3"/>
<gene>
    <name evidence="21" type="ORF">HW932_02365</name>
</gene>
<dbReference type="Pfam" id="PF02518">
    <property type="entry name" value="HATPase_c"/>
    <property type="match status" value="1"/>
</dbReference>
<dbReference type="SMART" id="SM00387">
    <property type="entry name" value="HATPase_c"/>
    <property type="match status" value="1"/>
</dbReference>
<dbReference type="SUPFAM" id="SSF55874">
    <property type="entry name" value="ATPase domain of HSP90 chaperone/DNA topoisomerase II/histidine kinase"/>
    <property type="match status" value="1"/>
</dbReference>
<keyword evidence="22" id="KW-1185">Reference proteome</keyword>
<keyword evidence="6 15" id="KW-0597">Phosphoprotein</keyword>
<dbReference type="Pfam" id="PF08447">
    <property type="entry name" value="PAS_3"/>
    <property type="match status" value="1"/>
</dbReference>
<dbReference type="FunFam" id="3.30.565.10:FF:000010">
    <property type="entry name" value="Sensor histidine kinase RcsC"/>
    <property type="match status" value="1"/>
</dbReference>
<dbReference type="InterPro" id="IPR000014">
    <property type="entry name" value="PAS"/>
</dbReference>
<dbReference type="InterPro" id="IPR011006">
    <property type="entry name" value="CheY-like_superfamily"/>
</dbReference>
<feature type="domain" description="PAC" evidence="19">
    <location>
        <begin position="507"/>
        <end position="560"/>
    </location>
</feature>
<dbReference type="InterPro" id="IPR036890">
    <property type="entry name" value="HATPase_C_sf"/>
</dbReference>
<dbReference type="Gene3D" id="3.30.450.40">
    <property type="match status" value="1"/>
</dbReference>
<keyword evidence="7" id="KW-0808">Transferase</keyword>
<evidence type="ECO:0000256" key="2">
    <source>
        <dbReference type="ARBA" id="ARBA00004429"/>
    </source>
</evidence>
<protein>
    <recommendedName>
        <fullName evidence="3">histidine kinase</fullName>
        <ecNumber evidence="3">2.7.13.3</ecNumber>
    </recommendedName>
</protein>
<dbReference type="PROSITE" id="PS50110">
    <property type="entry name" value="RESPONSE_REGULATORY"/>
    <property type="match status" value="2"/>
</dbReference>
<feature type="modified residue" description="Phosphohistidine" evidence="14">
    <location>
        <position position="1301"/>
    </location>
</feature>
<dbReference type="CDD" id="cd00082">
    <property type="entry name" value="HisKA"/>
    <property type="match status" value="1"/>
</dbReference>
<feature type="domain" description="PAS" evidence="18">
    <location>
        <begin position="701"/>
        <end position="753"/>
    </location>
</feature>
<keyword evidence="11" id="KW-1133">Transmembrane helix</keyword>
<evidence type="ECO:0000256" key="4">
    <source>
        <dbReference type="ARBA" id="ARBA00022475"/>
    </source>
</evidence>
<dbReference type="Gene3D" id="3.30.565.10">
    <property type="entry name" value="Histidine kinase-like ATPase, C-terminal domain"/>
    <property type="match status" value="1"/>
</dbReference>
<dbReference type="InterPro" id="IPR000700">
    <property type="entry name" value="PAS-assoc_C"/>
</dbReference>
<dbReference type="PROSITE" id="PS50113">
    <property type="entry name" value="PAC"/>
    <property type="match status" value="2"/>
</dbReference>
<dbReference type="SMART" id="SM00065">
    <property type="entry name" value="GAF"/>
    <property type="match status" value="1"/>
</dbReference>
<dbReference type="SUPFAM" id="SSF55781">
    <property type="entry name" value="GAF domain-like"/>
    <property type="match status" value="1"/>
</dbReference>
<dbReference type="CDD" id="cd00156">
    <property type="entry name" value="REC"/>
    <property type="match status" value="1"/>
</dbReference>
<keyword evidence="12" id="KW-0902">Two-component regulatory system</keyword>
<dbReference type="InterPro" id="IPR035965">
    <property type="entry name" value="PAS-like_dom_sf"/>
</dbReference>
<feature type="domain" description="HPt" evidence="20">
    <location>
        <begin position="1262"/>
        <end position="1351"/>
    </location>
</feature>
<dbReference type="InterPro" id="IPR005467">
    <property type="entry name" value="His_kinase_dom"/>
</dbReference>
<keyword evidence="4" id="KW-1003">Cell membrane</keyword>
<dbReference type="GO" id="GO:0005886">
    <property type="term" value="C:plasma membrane"/>
    <property type="evidence" value="ECO:0007669"/>
    <property type="project" value="UniProtKB-SubCell"/>
</dbReference>
<keyword evidence="8" id="KW-0812">Transmembrane</keyword>
<evidence type="ECO:0000313" key="22">
    <source>
        <dbReference type="Proteomes" id="UP000592294"/>
    </source>
</evidence>
<dbReference type="Pfam" id="PF00072">
    <property type="entry name" value="Response_reg"/>
    <property type="match status" value="2"/>
</dbReference>
<evidence type="ECO:0000256" key="15">
    <source>
        <dbReference type="PROSITE-ProRule" id="PRU00169"/>
    </source>
</evidence>
<dbReference type="Gene3D" id="1.10.287.130">
    <property type="match status" value="1"/>
</dbReference>
<evidence type="ECO:0000256" key="3">
    <source>
        <dbReference type="ARBA" id="ARBA00012438"/>
    </source>
</evidence>
<feature type="domain" description="PAS" evidence="18">
    <location>
        <begin position="557"/>
        <end position="603"/>
    </location>
</feature>
<organism evidence="21 22">
    <name type="scientific">Allochromatium humboldtianum</name>
    <dbReference type="NCBI Taxonomy" id="504901"/>
    <lineage>
        <taxon>Bacteria</taxon>
        <taxon>Pseudomonadati</taxon>
        <taxon>Pseudomonadota</taxon>
        <taxon>Gammaproteobacteria</taxon>
        <taxon>Chromatiales</taxon>
        <taxon>Chromatiaceae</taxon>
        <taxon>Allochromatium</taxon>
    </lineage>
</organism>
<dbReference type="CDD" id="cd17546">
    <property type="entry name" value="REC_hyHK_CKI1_RcsC-like"/>
    <property type="match status" value="1"/>
</dbReference>
<feature type="modified residue" description="4-aspartylphosphate" evidence="15">
    <location>
        <position position="58"/>
    </location>
</feature>
<feature type="domain" description="PAC" evidence="19">
    <location>
        <begin position="630"/>
        <end position="682"/>
    </location>
</feature>
<feature type="domain" description="PAS" evidence="18">
    <location>
        <begin position="430"/>
        <end position="503"/>
    </location>
</feature>
<reference evidence="21 22" key="1">
    <citation type="submission" date="2020-06" db="EMBL/GenBank/DDBJ databases">
        <title>Whole-genome sequence of Allochromatium humboldtianum DSM 21881, type strain.</title>
        <authorList>
            <person name="Kyndt J.A."/>
            <person name="Meyer T.E."/>
        </authorList>
    </citation>
    <scope>NUCLEOTIDE SEQUENCE [LARGE SCALE GENOMIC DNA]</scope>
    <source>
        <strain evidence="21 22">DSM 21881</strain>
    </source>
</reference>
<dbReference type="InterPro" id="IPR036097">
    <property type="entry name" value="HisK_dim/P_sf"/>
</dbReference>
<dbReference type="SUPFAM" id="SSF47226">
    <property type="entry name" value="Histidine-containing phosphotransfer domain, HPT domain"/>
    <property type="match status" value="1"/>
</dbReference>
<dbReference type="SMART" id="SM00388">
    <property type="entry name" value="HisKA"/>
    <property type="match status" value="1"/>
</dbReference>
<evidence type="ECO:0000256" key="7">
    <source>
        <dbReference type="ARBA" id="ARBA00022679"/>
    </source>
</evidence>
<evidence type="ECO:0000256" key="11">
    <source>
        <dbReference type="ARBA" id="ARBA00022989"/>
    </source>
</evidence>
<dbReference type="InterPro" id="IPR004358">
    <property type="entry name" value="Sig_transdc_His_kin-like_C"/>
</dbReference>
<keyword evidence="13" id="KW-0472">Membrane</keyword>
<dbReference type="InterPro" id="IPR036641">
    <property type="entry name" value="HPT_dom_sf"/>
</dbReference>
<evidence type="ECO:0000256" key="1">
    <source>
        <dbReference type="ARBA" id="ARBA00000085"/>
    </source>
</evidence>
<evidence type="ECO:0000256" key="6">
    <source>
        <dbReference type="ARBA" id="ARBA00022553"/>
    </source>
</evidence>
<evidence type="ECO:0000259" key="18">
    <source>
        <dbReference type="PROSITE" id="PS50112"/>
    </source>
</evidence>
<dbReference type="EMBL" id="JABZEO010000001">
    <property type="protein sequence ID" value="NVZ08105.1"/>
    <property type="molecule type" value="Genomic_DNA"/>
</dbReference>
<dbReference type="InterPro" id="IPR003661">
    <property type="entry name" value="HisK_dim/P_dom"/>
</dbReference>
<dbReference type="SMART" id="SM00448">
    <property type="entry name" value="REC"/>
    <property type="match status" value="2"/>
</dbReference>
<dbReference type="Gene3D" id="3.30.450.20">
    <property type="entry name" value="PAS domain"/>
    <property type="match status" value="4"/>
</dbReference>
<evidence type="ECO:0000256" key="9">
    <source>
        <dbReference type="ARBA" id="ARBA00022777"/>
    </source>
</evidence>
<sequence length="1444" mass="162697">MTDRPLRLLLLEDNPADAELNERVLRRAGLEFESRRVETREDFLAALGDFKPDAILADYGLPHFDGRTAMELAHERDPDWPFIFVTGALGEESAVELLRNGAGDYILKDRLTRLPEALERTLEAARQRTDLRLMARRASGLLELPRVAERLGEAEFLQFGQTLVEDLTGSRIAFIHRVSEDQTAIDLVTWSHRTLEGGCLAKPPLHYPVEQAGLWAEALRQQRPIVVNDYPAAAERGGLPEGHITLERFISLPVIEGGRVVLIFGIGNKALPYTDLDVETLQLVANELWRILCQRRAEQDLRESEARFHALFEHMRSGVCIYEAIEDGRDFIIRDLNHAVEYIEGVEAHTLLGRRLTEVFPGVDECGFLAVFERVWRTGRAEHIPPQLYRDRRIQGWRENFVYRLPHGELVAVYDDVTERRNLELALEESRERLELALEGSELGMWDWKVQTGETQFNERWAGMLGYRLAELEPTSIENWQDLCHPEDLVLAKQRLESHFRGEASYYECEFRMRHKDGHWVWILDRGKVVEWGPDRRPVRMAGTHLDITERRQTEEKLHQLSLAVEQSPTSIVITDLEARIEYANPAFTRVSGYSLEEAIGQNPRLLQSGQTPRAVYEDLWATLQRGEVWRGELHNKRKDDELYVELATISPVRQPDGRVTHYLAVKEDITDLKCAQEELDRYRRHLEDLVETRTRELRLAEEHSRLILESSADGLYGVDVEGRTTFVNPAACAMLGYAPEQLLGRSSHEILHHSHVDGRHYAMEDCPLHSTLLHGEVRRGDNEVFWRADGTMLPVSYSSHPIRREGEIVGAVVSFIDISTQKQAEAAREAALAEAERLARLKSEFLANMSHEIRTPLNAVLGFAQIGARETDPDKVRAFFRRILDSGQLLLGIINDILDFSKIEAGKLAINDAEVDLRAVIERSMDLLNTRAKDKGLRFSVEETPNLPATFMGDDLRLSQVLANLLSNAVKFTDRGAVTFGIRREEGRLVFSVEDTGIGMREDYLANLFQPFEQADGSITRRYGGSGLGLAISKRLVELMGGEIHVRSRFGEGTRFEVRLPLIEPRGAIGPGRLAAEVAVPERAGARLRGLRLLAAEDNPANRLVLEEMLSAEDCDLTLVEDGRQAVDCVEREGPTAFDLVLMDIQMPVMDGLEATQRLHQFAPELPVVGLTAHALNSERHLCLQAGMVDHIAKPVDIEQLIAIILRHVRHRPSARDKAEASCCRKRPLGPARTDAPDIAATSTPDTWIEWQALESRYAHNPYFIPRLLRAVLESNQDQADLLREAAHQGDRDRLVFIAHRLKGTTGNLFAKSVHALATETEKRARALDIEAPRLALELADALDALLAEIGASRWMGGQAETTDDTDGAGAPVDAAEVAAILTRLAGLLDTDDTEANPLYARHQDLLRRALGERVERLGAEIKDFDYQAARETLRTLIESGTT</sequence>
<keyword evidence="5" id="KW-0997">Cell inner membrane</keyword>
<evidence type="ECO:0000256" key="13">
    <source>
        <dbReference type="ARBA" id="ARBA00023136"/>
    </source>
</evidence>
<dbReference type="SUPFAM" id="SSF52172">
    <property type="entry name" value="CheY-like"/>
    <property type="match status" value="2"/>
</dbReference>
<dbReference type="Gene3D" id="1.20.120.160">
    <property type="entry name" value="HPT domain"/>
    <property type="match status" value="1"/>
</dbReference>
<evidence type="ECO:0000256" key="12">
    <source>
        <dbReference type="ARBA" id="ARBA00023012"/>
    </source>
</evidence>
<dbReference type="Pfam" id="PF00512">
    <property type="entry name" value="HisKA"/>
    <property type="match status" value="1"/>
</dbReference>
<dbReference type="Proteomes" id="UP000592294">
    <property type="component" value="Unassembled WGS sequence"/>
</dbReference>
<feature type="domain" description="Response regulatory" evidence="17">
    <location>
        <begin position="7"/>
        <end position="123"/>
    </location>
</feature>
<dbReference type="InterPro" id="IPR003594">
    <property type="entry name" value="HATPase_dom"/>
</dbReference>
<dbReference type="InterPro" id="IPR013767">
    <property type="entry name" value="PAS_fold"/>
</dbReference>
<dbReference type="CDD" id="cd16922">
    <property type="entry name" value="HATPase_EvgS-ArcB-TorS-like"/>
    <property type="match status" value="1"/>
</dbReference>
<dbReference type="PANTHER" id="PTHR43047">
    <property type="entry name" value="TWO-COMPONENT HISTIDINE PROTEIN KINASE"/>
    <property type="match status" value="1"/>
</dbReference>
<dbReference type="InterPro" id="IPR029016">
    <property type="entry name" value="GAF-like_dom_sf"/>
</dbReference>
<comment type="catalytic activity">
    <reaction evidence="1">
        <text>ATP + protein L-histidine = ADP + protein N-phospho-L-histidine.</text>
        <dbReference type="EC" id="2.7.13.3"/>
    </reaction>
</comment>
<evidence type="ECO:0000313" key="21">
    <source>
        <dbReference type="EMBL" id="NVZ08105.1"/>
    </source>
</evidence>
<evidence type="ECO:0000256" key="10">
    <source>
        <dbReference type="ARBA" id="ARBA00022840"/>
    </source>
</evidence>
<dbReference type="GO" id="GO:0006355">
    <property type="term" value="P:regulation of DNA-templated transcription"/>
    <property type="evidence" value="ECO:0007669"/>
    <property type="project" value="InterPro"/>
</dbReference>
<evidence type="ECO:0000259" key="19">
    <source>
        <dbReference type="PROSITE" id="PS50113"/>
    </source>
</evidence>
<dbReference type="Pfam" id="PF00989">
    <property type="entry name" value="PAS"/>
    <property type="match status" value="2"/>
</dbReference>
<feature type="domain" description="Response regulatory" evidence="17">
    <location>
        <begin position="1093"/>
        <end position="1210"/>
    </location>
</feature>
<dbReference type="SUPFAM" id="SSF47384">
    <property type="entry name" value="Homodimeric domain of signal transducing histidine kinase"/>
    <property type="match status" value="1"/>
</dbReference>
<dbReference type="SMART" id="SM00086">
    <property type="entry name" value="PAC"/>
    <property type="match status" value="3"/>
</dbReference>
<evidence type="ECO:0000259" key="20">
    <source>
        <dbReference type="PROSITE" id="PS50894"/>
    </source>
</evidence>
<dbReference type="InterPro" id="IPR008207">
    <property type="entry name" value="Sig_transdc_His_kin_Hpt_dom"/>
</dbReference>
<dbReference type="SUPFAM" id="SSF55785">
    <property type="entry name" value="PYP-like sensor domain (PAS domain)"/>
    <property type="match status" value="4"/>
</dbReference>
<dbReference type="NCBIfam" id="TIGR00229">
    <property type="entry name" value="sensory_box"/>
    <property type="match status" value="3"/>
</dbReference>
<dbReference type="Pfam" id="PF13185">
    <property type="entry name" value="GAF_2"/>
    <property type="match status" value="1"/>
</dbReference>
<keyword evidence="10" id="KW-0547">Nucleotide-binding</keyword>
<comment type="caution">
    <text evidence="21">The sequence shown here is derived from an EMBL/GenBank/DDBJ whole genome shotgun (WGS) entry which is preliminary data.</text>
</comment>
<evidence type="ECO:0000256" key="8">
    <source>
        <dbReference type="ARBA" id="ARBA00022692"/>
    </source>
</evidence>
<accession>A0A850R5M9</accession>
<dbReference type="GO" id="GO:0000155">
    <property type="term" value="F:phosphorelay sensor kinase activity"/>
    <property type="evidence" value="ECO:0007669"/>
    <property type="project" value="InterPro"/>
</dbReference>
<name>A0A850R5M9_9GAMM</name>
<dbReference type="InterPro" id="IPR003018">
    <property type="entry name" value="GAF"/>
</dbReference>
<evidence type="ECO:0000259" key="17">
    <source>
        <dbReference type="PROSITE" id="PS50110"/>
    </source>
</evidence>
<keyword evidence="10" id="KW-0067">ATP-binding</keyword>
<dbReference type="InterPro" id="IPR001610">
    <property type="entry name" value="PAC"/>
</dbReference>
<feature type="modified residue" description="4-aspartylphosphate" evidence="15">
    <location>
        <position position="1145"/>
    </location>
</feature>
<dbReference type="SMART" id="SM00091">
    <property type="entry name" value="PAS"/>
    <property type="match status" value="4"/>
</dbReference>
<proteinExistence type="predicted"/>
<dbReference type="Pfam" id="PF08448">
    <property type="entry name" value="PAS_4"/>
    <property type="match status" value="1"/>
</dbReference>
<dbReference type="Pfam" id="PF01627">
    <property type="entry name" value="Hpt"/>
    <property type="match status" value="1"/>
</dbReference>
<dbReference type="PRINTS" id="PR00344">
    <property type="entry name" value="BCTRLSENSOR"/>
</dbReference>
<dbReference type="PROSITE" id="PS50109">
    <property type="entry name" value="HIS_KIN"/>
    <property type="match status" value="1"/>
</dbReference>
<dbReference type="InterPro" id="IPR013656">
    <property type="entry name" value="PAS_4"/>
</dbReference>
<comment type="subcellular location">
    <subcellularLocation>
        <location evidence="2">Cell inner membrane</location>
        <topology evidence="2">Multi-pass membrane protein</topology>
    </subcellularLocation>
</comment>
<dbReference type="InterPro" id="IPR001789">
    <property type="entry name" value="Sig_transdc_resp-reg_receiver"/>
</dbReference>
<evidence type="ECO:0000256" key="5">
    <source>
        <dbReference type="ARBA" id="ARBA00022519"/>
    </source>
</evidence>
<evidence type="ECO:0000259" key="16">
    <source>
        <dbReference type="PROSITE" id="PS50109"/>
    </source>
</evidence>
<dbReference type="InterPro" id="IPR013655">
    <property type="entry name" value="PAS_fold_3"/>
</dbReference>
<dbReference type="RefSeq" id="WP_176974889.1">
    <property type="nucleotide sequence ID" value="NZ_JABZEO010000001.1"/>
</dbReference>
<evidence type="ECO:0000256" key="14">
    <source>
        <dbReference type="PROSITE-ProRule" id="PRU00110"/>
    </source>
</evidence>